<proteinExistence type="predicted"/>
<evidence type="ECO:0000313" key="5">
    <source>
        <dbReference type="Proteomes" id="UP000642748"/>
    </source>
</evidence>
<feature type="compositionally biased region" description="Low complexity" evidence="1">
    <location>
        <begin position="253"/>
        <end position="282"/>
    </location>
</feature>
<dbReference type="RefSeq" id="WP_203923120.1">
    <property type="nucleotide sequence ID" value="NZ_BONZ01000083.1"/>
</dbReference>
<feature type="transmembrane region" description="Helical" evidence="2">
    <location>
        <begin position="98"/>
        <end position="119"/>
    </location>
</feature>
<name>A0A8J3R1J5_9ACTN</name>
<gene>
    <name evidence="4" type="ORF">Raf01_78420</name>
</gene>
<keyword evidence="2" id="KW-1133">Transmembrane helix</keyword>
<dbReference type="AlphaFoldDB" id="A0A8J3R1J5"/>
<evidence type="ECO:0000313" key="4">
    <source>
        <dbReference type="EMBL" id="GIH19670.1"/>
    </source>
</evidence>
<reference evidence="4" key="1">
    <citation type="submission" date="2021-01" db="EMBL/GenBank/DDBJ databases">
        <title>Whole genome shotgun sequence of Rugosimonospora africana NBRC 104875.</title>
        <authorList>
            <person name="Komaki H."/>
            <person name="Tamura T."/>
        </authorList>
    </citation>
    <scope>NUCLEOTIDE SEQUENCE</scope>
    <source>
        <strain evidence="4">NBRC 104875</strain>
    </source>
</reference>
<accession>A0A8J3R1J5</accession>
<dbReference type="PROSITE" id="PS51782">
    <property type="entry name" value="LYSM"/>
    <property type="match status" value="1"/>
</dbReference>
<feature type="region of interest" description="Disordered" evidence="1">
    <location>
        <begin position="124"/>
        <end position="181"/>
    </location>
</feature>
<dbReference type="Gene3D" id="3.10.350.10">
    <property type="entry name" value="LysM domain"/>
    <property type="match status" value="1"/>
</dbReference>
<dbReference type="CDD" id="cd00118">
    <property type="entry name" value="LysM"/>
    <property type="match status" value="1"/>
</dbReference>
<dbReference type="PANTHER" id="PTHR34700">
    <property type="entry name" value="POTASSIUM BINDING PROTEIN KBP"/>
    <property type="match status" value="1"/>
</dbReference>
<evidence type="ECO:0000256" key="2">
    <source>
        <dbReference type="SAM" id="Phobius"/>
    </source>
</evidence>
<dbReference type="InterPro" id="IPR018392">
    <property type="entry name" value="LysM"/>
</dbReference>
<dbReference type="PANTHER" id="PTHR34700:SF4">
    <property type="entry name" value="PHAGE-LIKE ELEMENT PBSX PROTEIN XKDP"/>
    <property type="match status" value="1"/>
</dbReference>
<organism evidence="4 5">
    <name type="scientific">Rugosimonospora africana</name>
    <dbReference type="NCBI Taxonomy" id="556532"/>
    <lineage>
        <taxon>Bacteria</taxon>
        <taxon>Bacillati</taxon>
        <taxon>Actinomycetota</taxon>
        <taxon>Actinomycetes</taxon>
        <taxon>Micromonosporales</taxon>
        <taxon>Micromonosporaceae</taxon>
        <taxon>Rugosimonospora</taxon>
    </lineage>
</organism>
<dbReference type="InterPro" id="IPR052196">
    <property type="entry name" value="Bact_Kbp"/>
</dbReference>
<dbReference type="SMART" id="SM00257">
    <property type="entry name" value="LysM"/>
    <property type="match status" value="1"/>
</dbReference>
<feature type="transmembrane region" description="Helical" evidence="2">
    <location>
        <begin position="53"/>
        <end position="77"/>
    </location>
</feature>
<keyword evidence="2" id="KW-0472">Membrane</keyword>
<feature type="compositionally biased region" description="Low complexity" evidence="1">
    <location>
        <begin position="162"/>
        <end position="174"/>
    </location>
</feature>
<protein>
    <recommendedName>
        <fullName evidence="3">LysM domain-containing protein</fullName>
    </recommendedName>
</protein>
<sequence length="333" mass="34539">MRRAAQTATQWWWPGLLLVGLLHTPGGPTLPRHLPSNDQIAGFVAEPLTRTTVITGAVLLGWLLWGLLALTAISALYRRVTRFCRRLPRMRLPGPVQSLAAAVLGTVAVSGAGAAASAAPPAAHVGLTQTDPGQRPPSGPVAHWPVTGAVTDPAPSRATAVTGPAAGSPTASAAQGNGRAASYTVRQGDTLWSIAKHQLGNPERWAEIYHLNRERYDRHGRMRGGDHIEPGWSLTLPAGARVPGNATPPPPTHHAASPSALSSPHSATTGSPPPAGTGSPTAHALRTPSPNSRGERAAAPPPTGPQLRARSRPVIRACSYPAAAGCPWGWPPP</sequence>
<evidence type="ECO:0000256" key="1">
    <source>
        <dbReference type="SAM" id="MobiDB-lite"/>
    </source>
</evidence>
<comment type="caution">
    <text evidence="4">The sequence shown here is derived from an EMBL/GenBank/DDBJ whole genome shotgun (WGS) entry which is preliminary data.</text>
</comment>
<evidence type="ECO:0000259" key="3">
    <source>
        <dbReference type="PROSITE" id="PS51782"/>
    </source>
</evidence>
<keyword evidence="2" id="KW-0812">Transmembrane</keyword>
<feature type="domain" description="LysM" evidence="3">
    <location>
        <begin position="181"/>
        <end position="236"/>
    </location>
</feature>
<dbReference type="EMBL" id="BONZ01000083">
    <property type="protein sequence ID" value="GIH19670.1"/>
    <property type="molecule type" value="Genomic_DNA"/>
</dbReference>
<dbReference type="Pfam" id="PF01476">
    <property type="entry name" value="LysM"/>
    <property type="match status" value="1"/>
</dbReference>
<dbReference type="InterPro" id="IPR036779">
    <property type="entry name" value="LysM_dom_sf"/>
</dbReference>
<keyword evidence="5" id="KW-1185">Reference proteome</keyword>
<feature type="region of interest" description="Disordered" evidence="1">
    <location>
        <begin position="230"/>
        <end position="312"/>
    </location>
</feature>
<dbReference type="Proteomes" id="UP000642748">
    <property type="component" value="Unassembled WGS sequence"/>
</dbReference>